<keyword evidence="7" id="KW-1185">Reference proteome</keyword>
<evidence type="ECO:0000256" key="1">
    <source>
        <dbReference type="ARBA" id="ARBA00001974"/>
    </source>
</evidence>
<feature type="domain" description="FAD dependent oxidoreductase" evidence="5">
    <location>
        <begin position="12"/>
        <end position="374"/>
    </location>
</feature>
<evidence type="ECO:0000256" key="3">
    <source>
        <dbReference type="ARBA" id="ARBA00022827"/>
    </source>
</evidence>
<sequence length="389" mass="42577">MQADNIMEHFNLIVVGLGAMGAATLYQAAKQGAQVLGIDRFQPPHTQGSTHGETRMTRLAVGEGPQYVPLVKRSHEIWQALTEETGQPLLYLCGLYTTAPKGTGGAGHYGDFVDRVAEIAEAQNLPYERLTAAEVRQRHPAYNVPDSNDAILDPNGGVIDCEAAVQVQLQLAQQLGAKALFNTMVVDVVPESSGVQVKTAETTFTADQVVVAAGGWVRSFLPNRLHSHFCVTRQVIYWMEVDDPAPFAPEHFPAMIWPGLTDDEYLGVFPMLPNRTPGLKVQTEKRNLDSNPDTVDREVSEAELNEFVDVAMRDKVKGVKQKCLSAKVCLYTETPDHHFVVDHHPDSDRIIVVSPCSGHGFKHSAALGEGVAQWALNGQSQIDLSAFSW</sequence>
<keyword evidence="3" id="KW-0274">FAD</keyword>
<keyword evidence="2" id="KW-0285">Flavoprotein</keyword>
<dbReference type="SUPFAM" id="SSF51905">
    <property type="entry name" value="FAD/NAD(P)-binding domain"/>
    <property type="match status" value="1"/>
</dbReference>
<dbReference type="HOGENOM" id="CLU_007884_2_1_7"/>
<dbReference type="SUPFAM" id="SSF54373">
    <property type="entry name" value="FAD-linked reductases, C-terminal domain"/>
    <property type="match status" value="1"/>
</dbReference>
<evidence type="ECO:0000259" key="5">
    <source>
        <dbReference type="Pfam" id="PF01266"/>
    </source>
</evidence>
<dbReference type="PANTHER" id="PTHR10961">
    <property type="entry name" value="PEROXISOMAL SARCOSINE OXIDASE"/>
    <property type="match status" value="1"/>
</dbReference>
<dbReference type="InterPro" id="IPR036188">
    <property type="entry name" value="FAD/NAD-bd_sf"/>
</dbReference>
<evidence type="ECO:0000256" key="4">
    <source>
        <dbReference type="ARBA" id="ARBA00023002"/>
    </source>
</evidence>
<dbReference type="InterPro" id="IPR006076">
    <property type="entry name" value="FAD-dep_OxRdtase"/>
</dbReference>
<accession>W4LDJ5</accession>
<dbReference type="Gene3D" id="3.30.9.10">
    <property type="entry name" value="D-Amino Acid Oxidase, subunit A, domain 2"/>
    <property type="match status" value="1"/>
</dbReference>
<dbReference type="NCBIfam" id="NF008425">
    <property type="entry name" value="PRK11259.1"/>
    <property type="match status" value="1"/>
</dbReference>
<dbReference type="Gene3D" id="3.50.50.60">
    <property type="entry name" value="FAD/NAD(P)-binding domain"/>
    <property type="match status" value="1"/>
</dbReference>
<dbReference type="GO" id="GO:0050660">
    <property type="term" value="F:flavin adenine dinucleotide binding"/>
    <property type="evidence" value="ECO:0007669"/>
    <property type="project" value="InterPro"/>
</dbReference>
<dbReference type="PANTHER" id="PTHR10961:SF7">
    <property type="entry name" value="FAD DEPENDENT OXIDOREDUCTASE DOMAIN-CONTAINING PROTEIN"/>
    <property type="match status" value="1"/>
</dbReference>
<comment type="caution">
    <text evidence="6">The sequence shown here is derived from an EMBL/GenBank/DDBJ whole genome shotgun (WGS) entry which is preliminary data.</text>
</comment>
<proteinExistence type="predicted"/>
<evidence type="ECO:0000313" key="7">
    <source>
        <dbReference type="Proteomes" id="UP000019141"/>
    </source>
</evidence>
<dbReference type="InterPro" id="IPR045170">
    <property type="entry name" value="MTOX"/>
</dbReference>
<dbReference type="GO" id="GO:0008115">
    <property type="term" value="F:sarcosine oxidase activity"/>
    <property type="evidence" value="ECO:0007669"/>
    <property type="project" value="TreeGrafter"/>
</dbReference>
<reference evidence="6 7" key="1">
    <citation type="journal article" date="2014" name="Nature">
        <title>An environmental bacterial taxon with a large and distinct metabolic repertoire.</title>
        <authorList>
            <person name="Wilson M.C."/>
            <person name="Mori T."/>
            <person name="Ruckert C."/>
            <person name="Uria A.R."/>
            <person name="Helf M.J."/>
            <person name="Takada K."/>
            <person name="Gernert C."/>
            <person name="Steffens U.A."/>
            <person name="Heycke N."/>
            <person name="Schmitt S."/>
            <person name="Rinke C."/>
            <person name="Helfrich E.J."/>
            <person name="Brachmann A.O."/>
            <person name="Gurgui C."/>
            <person name="Wakimoto T."/>
            <person name="Kracht M."/>
            <person name="Crusemann M."/>
            <person name="Hentschel U."/>
            <person name="Abe I."/>
            <person name="Matsunaga S."/>
            <person name="Kalinowski J."/>
            <person name="Takeyama H."/>
            <person name="Piel J."/>
        </authorList>
    </citation>
    <scope>NUCLEOTIDE SEQUENCE [LARGE SCALE GENOMIC DNA]</scope>
    <source>
        <strain evidence="7">TSY1</strain>
    </source>
</reference>
<organism evidence="6 7">
    <name type="scientific">Entotheonella factor</name>
    <dbReference type="NCBI Taxonomy" id="1429438"/>
    <lineage>
        <taxon>Bacteria</taxon>
        <taxon>Pseudomonadati</taxon>
        <taxon>Nitrospinota/Tectimicrobiota group</taxon>
        <taxon>Candidatus Tectimicrobiota</taxon>
        <taxon>Candidatus Entotheonellia</taxon>
        <taxon>Candidatus Entotheonellales</taxon>
        <taxon>Candidatus Entotheonellaceae</taxon>
        <taxon>Candidatus Entotheonella</taxon>
    </lineage>
</organism>
<dbReference type="EMBL" id="AZHW01000925">
    <property type="protein sequence ID" value="ETW95371.1"/>
    <property type="molecule type" value="Genomic_DNA"/>
</dbReference>
<dbReference type="Pfam" id="PF01266">
    <property type="entry name" value="DAO"/>
    <property type="match status" value="1"/>
</dbReference>
<keyword evidence="4" id="KW-0560">Oxidoreductase</keyword>
<evidence type="ECO:0000256" key="2">
    <source>
        <dbReference type="ARBA" id="ARBA00022630"/>
    </source>
</evidence>
<evidence type="ECO:0000313" key="6">
    <source>
        <dbReference type="EMBL" id="ETW95371.1"/>
    </source>
</evidence>
<gene>
    <name evidence="6" type="ORF">ETSY1_30920</name>
</gene>
<dbReference type="Proteomes" id="UP000019141">
    <property type="component" value="Unassembled WGS sequence"/>
</dbReference>
<comment type="cofactor">
    <cofactor evidence="1">
        <name>FAD</name>
        <dbReference type="ChEBI" id="CHEBI:57692"/>
    </cofactor>
</comment>
<dbReference type="PATRIC" id="fig|1429438.4.peg.5875"/>
<dbReference type="AlphaFoldDB" id="W4LDJ5"/>
<protein>
    <recommendedName>
        <fullName evidence="5">FAD dependent oxidoreductase domain-containing protein</fullName>
    </recommendedName>
</protein>
<name>W4LDJ5_ENTF1</name>